<accession>A0AAN9XXX2</accession>
<dbReference type="AlphaFoldDB" id="A0AAN9XXX2"/>
<reference evidence="2 3" key="1">
    <citation type="submission" date="2024-01" db="EMBL/GenBank/DDBJ databases">
        <title>The genomes of 5 underutilized Papilionoideae crops provide insights into root nodulation and disease resistanc.</title>
        <authorList>
            <person name="Jiang F."/>
        </authorList>
    </citation>
    <scope>NUCLEOTIDE SEQUENCE [LARGE SCALE GENOMIC DNA]</scope>
    <source>
        <strain evidence="2">DUOXIRENSHENG_FW03</strain>
        <tissue evidence="2">Leaves</tissue>
    </source>
</reference>
<dbReference type="Proteomes" id="UP001386955">
    <property type="component" value="Unassembled WGS sequence"/>
</dbReference>
<evidence type="ECO:0000313" key="2">
    <source>
        <dbReference type="EMBL" id="KAK7413009.1"/>
    </source>
</evidence>
<sequence length="68" mass="7328">MPLSLSPHCSCCIAVAMMLHSLHFVPSLSISRFVVPLSLSLLLCCTTVLVLASRCTALLLVDKGEQRT</sequence>
<keyword evidence="1" id="KW-1133">Transmembrane helix</keyword>
<name>A0AAN9XXX2_PSOTE</name>
<evidence type="ECO:0000256" key="1">
    <source>
        <dbReference type="SAM" id="Phobius"/>
    </source>
</evidence>
<gene>
    <name evidence="2" type="ORF">VNO78_04823</name>
</gene>
<protein>
    <submittedName>
        <fullName evidence="2">Uncharacterized protein</fullName>
    </submittedName>
</protein>
<evidence type="ECO:0000313" key="3">
    <source>
        <dbReference type="Proteomes" id="UP001386955"/>
    </source>
</evidence>
<keyword evidence="1" id="KW-0472">Membrane</keyword>
<feature type="transmembrane region" description="Helical" evidence="1">
    <location>
        <begin position="37"/>
        <end position="61"/>
    </location>
</feature>
<comment type="caution">
    <text evidence="2">The sequence shown here is derived from an EMBL/GenBank/DDBJ whole genome shotgun (WGS) entry which is preliminary data.</text>
</comment>
<keyword evidence="1" id="KW-0812">Transmembrane</keyword>
<keyword evidence="3" id="KW-1185">Reference proteome</keyword>
<organism evidence="2 3">
    <name type="scientific">Psophocarpus tetragonolobus</name>
    <name type="common">Winged bean</name>
    <name type="synonym">Dolichos tetragonolobus</name>
    <dbReference type="NCBI Taxonomy" id="3891"/>
    <lineage>
        <taxon>Eukaryota</taxon>
        <taxon>Viridiplantae</taxon>
        <taxon>Streptophyta</taxon>
        <taxon>Embryophyta</taxon>
        <taxon>Tracheophyta</taxon>
        <taxon>Spermatophyta</taxon>
        <taxon>Magnoliopsida</taxon>
        <taxon>eudicotyledons</taxon>
        <taxon>Gunneridae</taxon>
        <taxon>Pentapetalae</taxon>
        <taxon>rosids</taxon>
        <taxon>fabids</taxon>
        <taxon>Fabales</taxon>
        <taxon>Fabaceae</taxon>
        <taxon>Papilionoideae</taxon>
        <taxon>50 kb inversion clade</taxon>
        <taxon>NPAAA clade</taxon>
        <taxon>indigoferoid/millettioid clade</taxon>
        <taxon>Phaseoleae</taxon>
        <taxon>Psophocarpus</taxon>
    </lineage>
</organism>
<dbReference type="EMBL" id="JAYMYS010000001">
    <property type="protein sequence ID" value="KAK7413009.1"/>
    <property type="molecule type" value="Genomic_DNA"/>
</dbReference>
<proteinExistence type="predicted"/>